<dbReference type="RefSeq" id="WP_185802337.1">
    <property type="nucleotide sequence ID" value="NZ_JACJVJ010000003.1"/>
</dbReference>
<evidence type="ECO:0000313" key="1">
    <source>
        <dbReference type="EMBL" id="MBC2779044.1"/>
    </source>
</evidence>
<comment type="caution">
    <text evidence="1">The sequence shown here is derived from an EMBL/GenBank/DDBJ whole genome shotgun (WGS) entry which is preliminary data.</text>
</comment>
<sequence length="207" mass="23352">MSRPLVICDCDEVLLHMVSHFSDWLGEAHDLDLRIESGSFADAVRPRDGSPPLKGEDVWPLLNAFFDTEMDRQTIVPGASEALIEISEYAEIVILTNLQDEFRDARAAQLARFGIEFPVHTNQGGKGERVETLLADHAPPLAFFVDDLGQHHESVARRVPHVWRLHMIAEPSLAVHIPQAEHAHARIDDWHEARRWIIDHITEGDSA</sequence>
<dbReference type="EMBL" id="JACJVJ010000003">
    <property type="protein sequence ID" value="MBC2779044.1"/>
    <property type="molecule type" value="Genomic_DNA"/>
</dbReference>
<dbReference type="SUPFAM" id="SSF56784">
    <property type="entry name" value="HAD-like"/>
    <property type="match status" value="1"/>
</dbReference>
<protein>
    <submittedName>
        <fullName evidence="1">HAD family hydrolase</fullName>
    </submittedName>
</protein>
<dbReference type="Proteomes" id="UP000564378">
    <property type="component" value="Unassembled WGS sequence"/>
</dbReference>
<proteinExistence type="predicted"/>
<evidence type="ECO:0000313" key="2">
    <source>
        <dbReference type="Proteomes" id="UP000564378"/>
    </source>
</evidence>
<organism evidence="1 2">
    <name type="scientific">Parasphingopyxis marina</name>
    <dbReference type="NCBI Taxonomy" id="2761622"/>
    <lineage>
        <taxon>Bacteria</taxon>
        <taxon>Pseudomonadati</taxon>
        <taxon>Pseudomonadota</taxon>
        <taxon>Alphaproteobacteria</taxon>
        <taxon>Sphingomonadales</taxon>
        <taxon>Sphingomonadaceae</taxon>
        <taxon>Parasphingopyxis</taxon>
    </lineage>
</organism>
<name>A0A842I4B9_9SPHN</name>
<reference evidence="1 2" key="1">
    <citation type="submission" date="2020-08" db="EMBL/GenBank/DDBJ databases">
        <title>Draft genome sequence of Parasphingopyxis sp. GrpM-11.</title>
        <authorList>
            <person name="Oh J."/>
            <person name="Roh D.-H."/>
        </authorList>
    </citation>
    <scope>NUCLEOTIDE SEQUENCE [LARGE SCALE GENOMIC DNA]</scope>
    <source>
        <strain evidence="1 2">GrpM-11</strain>
    </source>
</reference>
<dbReference type="InterPro" id="IPR036412">
    <property type="entry name" value="HAD-like_sf"/>
</dbReference>
<gene>
    <name evidence="1" type="ORF">H6P80_15575</name>
</gene>
<keyword evidence="1" id="KW-0378">Hydrolase</keyword>
<keyword evidence="2" id="KW-1185">Reference proteome</keyword>
<accession>A0A842I4B9</accession>
<dbReference type="GO" id="GO:0016787">
    <property type="term" value="F:hydrolase activity"/>
    <property type="evidence" value="ECO:0007669"/>
    <property type="project" value="UniProtKB-KW"/>
</dbReference>
<dbReference type="AlphaFoldDB" id="A0A842I4B9"/>